<sequence>MVQITSAIVAVMVAVIPVAQADDWRCRQGWFYCGHTLNHHPSYLNKTSEAIQKLGLGDPMPHLNDTLFICKSNGALGDMRVCLKCLNEGEGKNDTCAEMMYPIY</sequence>
<evidence type="ECO:0000256" key="1">
    <source>
        <dbReference type="SAM" id="SignalP"/>
    </source>
</evidence>
<keyword evidence="1" id="KW-0732">Signal</keyword>
<dbReference type="EMBL" id="SRPR01000376">
    <property type="protein sequence ID" value="KAG5954039.1"/>
    <property type="molecule type" value="Genomic_DNA"/>
</dbReference>
<dbReference type="Proteomes" id="UP000742024">
    <property type="component" value="Unassembled WGS sequence"/>
</dbReference>
<comment type="caution">
    <text evidence="2">The sequence shown here is derived from an EMBL/GenBank/DDBJ whole genome shotgun (WGS) entry which is preliminary data.</text>
</comment>
<organism evidence="2 3">
    <name type="scientific">Claviceps arundinis</name>
    <dbReference type="NCBI Taxonomy" id="1623583"/>
    <lineage>
        <taxon>Eukaryota</taxon>
        <taxon>Fungi</taxon>
        <taxon>Dikarya</taxon>
        <taxon>Ascomycota</taxon>
        <taxon>Pezizomycotina</taxon>
        <taxon>Sordariomycetes</taxon>
        <taxon>Hypocreomycetidae</taxon>
        <taxon>Hypocreales</taxon>
        <taxon>Clavicipitaceae</taxon>
        <taxon>Claviceps</taxon>
    </lineage>
</organism>
<feature type="signal peptide" evidence="1">
    <location>
        <begin position="1"/>
        <end position="21"/>
    </location>
</feature>
<proteinExistence type="predicted"/>
<keyword evidence="3" id="KW-1185">Reference proteome</keyword>
<accession>A0ABQ7P434</accession>
<evidence type="ECO:0000313" key="2">
    <source>
        <dbReference type="EMBL" id="KAG5954039.1"/>
    </source>
</evidence>
<gene>
    <name evidence="2" type="ORF">E4U57_004906</name>
</gene>
<name>A0ABQ7P434_9HYPO</name>
<reference evidence="2 3" key="1">
    <citation type="journal article" date="2020" name="bioRxiv">
        <title>Whole genome comparisons of ergot fungi reveals the divergence and evolution of species within the genus Claviceps are the result of varying mechanisms driving genome evolution and host range expansion.</title>
        <authorList>
            <person name="Wyka S.A."/>
            <person name="Mondo S.J."/>
            <person name="Liu M."/>
            <person name="Dettman J."/>
            <person name="Nalam V."/>
            <person name="Broders K.D."/>
        </authorList>
    </citation>
    <scope>NUCLEOTIDE SEQUENCE [LARGE SCALE GENOMIC DNA]</scope>
    <source>
        <strain evidence="2 3">LM583</strain>
    </source>
</reference>
<feature type="chain" id="PRO_5046182365" evidence="1">
    <location>
        <begin position="22"/>
        <end position="104"/>
    </location>
</feature>
<protein>
    <submittedName>
        <fullName evidence="2">Uncharacterized protein</fullName>
    </submittedName>
</protein>
<evidence type="ECO:0000313" key="3">
    <source>
        <dbReference type="Proteomes" id="UP000742024"/>
    </source>
</evidence>